<dbReference type="Proteomes" id="UP000095003">
    <property type="component" value="Unassembled WGS sequence"/>
</dbReference>
<evidence type="ECO:0000313" key="4">
    <source>
        <dbReference type="EMBL" id="ODM12622.1"/>
    </source>
</evidence>
<feature type="transmembrane region" description="Helical" evidence="1">
    <location>
        <begin position="21"/>
        <end position="43"/>
    </location>
</feature>
<reference evidence="7 10" key="1">
    <citation type="submission" date="2016-07" db="EMBL/GenBank/DDBJ databases">
        <title>Characterization of isolates of Eisenbergiella tayi derived from blood cultures, using whole genome sequencing.</title>
        <authorList>
            <person name="Burdz T."/>
            <person name="Wiebe D."/>
            <person name="Huynh C."/>
            <person name="Bernard K."/>
        </authorList>
    </citation>
    <scope>NUCLEOTIDE SEQUENCE [LARGE SCALE GENOMIC DNA]</scope>
    <source>
        <strain evidence="3 7">NML 110608</strain>
        <strain evidence="4 10">NML 120489</strain>
    </source>
</reference>
<dbReference type="EMBL" id="MEHD01000025">
    <property type="protein sequence ID" value="ODR54788.1"/>
    <property type="molecule type" value="Genomic_DNA"/>
</dbReference>
<dbReference type="EMBL" id="MCGI01000001">
    <property type="protein sequence ID" value="ODM12622.1"/>
    <property type="molecule type" value="Genomic_DNA"/>
</dbReference>
<keyword evidence="1" id="KW-1133">Transmembrane helix</keyword>
<evidence type="ECO:0000313" key="9">
    <source>
        <dbReference type="Proteomes" id="UP000094869"/>
    </source>
</evidence>
<evidence type="ECO:0000313" key="10">
    <source>
        <dbReference type="Proteomes" id="UP000095003"/>
    </source>
</evidence>
<gene>
    <name evidence="4" type="ORF">BEH84_00336</name>
    <name evidence="5" type="ORF">BEI59_12175</name>
    <name evidence="3" type="ORF">BEI61_02208</name>
    <name evidence="6" type="ORF">BEI63_17870</name>
</gene>
<dbReference type="AlphaFoldDB" id="A0A1E3UKR0"/>
<feature type="transmembrane region" description="Helical" evidence="1">
    <location>
        <begin position="117"/>
        <end position="138"/>
    </location>
</feature>
<protein>
    <submittedName>
        <fullName evidence="3">VanZ like family protein</fullName>
    </submittedName>
</protein>
<dbReference type="Proteomes" id="UP000094067">
    <property type="component" value="Unassembled WGS sequence"/>
</dbReference>
<dbReference type="GeneID" id="93305074"/>
<dbReference type="Proteomes" id="UP000094271">
    <property type="component" value="Unassembled WGS sequence"/>
</dbReference>
<dbReference type="InterPro" id="IPR053150">
    <property type="entry name" value="Teicoplanin_resist-assoc"/>
</dbReference>
<reference evidence="6 9" key="2">
    <citation type="submission" date="2016-08" db="EMBL/GenBank/DDBJ databases">
        <title>Characterization of Isolates of Eisenbergiella tayi Derived from Blood Cultures, Using Whole Genome Sequencing.</title>
        <authorList>
            <person name="Bernier A.-M."/>
            <person name="Burdz T."/>
            <person name="Wiebe D."/>
            <person name="Bernard K."/>
        </authorList>
    </citation>
    <scope>NUCLEOTIDE SEQUENCE [LARGE SCALE GENOMIC DNA]</scope>
    <source>
        <strain evidence="6 9">NML120146</strain>
    </source>
</reference>
<dbReference type="InterPro" id="IPR006976">
    <property type="entry name" value="VanZ-like"/>
</dbReference>
<accession>A0A1E3UKR0</accession>
<keyword evidence="9" id="KW-1185">Reference proteome</keyword>
<comment type="caution">
    <text evidence="5">The sequence shown here is derived from an EMBL/GenBank/DDBJ whole genome shotgun (WGS) entry which is preliminary data.</text>
</comment>
<sequence>MGKPEQSITTQIKDTEKQKKIRRAVFLVYLAVTIKLIIFKYPWEHLKEIMDTWEKGIILEGLETANFTLFKTVRMYIIYHDRLNSFENLAGNVGIFVPFGILLPWTDPIYRSWWRVLCNAFLFVTGIEVFQLFSAFGAFDVDDILLNCFGAMLGYLMFRLLERKKASFRAPAGPREKEGIP</sequence>
<dbReference type="EMBL" id="MCGH01000002">
    <property type="protein sequence ID" value="ODM06318.1"/>
    <property type="molecule type" value="Genomic_DNA"/>
</dbReference>
<evidence type="ECO:0000313" key="6">
    <source>
        <dbReference type="EMBL" id="ODR54788.1"/>
    </source>
</evidence>
<dbReference type="OrthoDB" id="9805025at2"/>
<dbReference type="PANTHER" id="PTHR36834:SF1">
    <property type="entry name" value="INTEGRAL MEMBRANE PROTEIN"/>
    <property type="match status" value="1"/>
</dbReference>
<dbReference type="Pfam" id="PF04892">
    <property type="entry name" value="VanZ"/>
    <property type="match status" value="1"/>
</dbReference>
<proteinExistence type="predicted"/>
<dbReference type="Proteomes" id="UP000094869">
    <property type="component" value="Unassembled WGS sequence"/>
</dbReference>
<evidence type="ECO:0000313" key="8">
    <source>
        <dbReference type="Proteomes" id="UP000094271"/>
    </source>
</evidence>
<keyword evidence="1" id="KW-0472">Membrane</keyword>
<feature type="transmembrane region" description="Helical" evidence="1">
    <location>
        <begin position="89"/>
        <end position="105"/>
    </location>
</feature>
<keyword evidence="1" id="KW-0812">Transmembrane</keyword>
<organism evidence="5 8">
    <name type="scientific">Eisenbergiella tayi</name>
    <dbReference type="NCBI Taxonomy" id="1432052"/>
    <lineage>
        <taxon>Bacteria</taxon>
        <taxon>Bacillati</taxon>
        <taxon>Bacillota</taxon>
        <taxon>Clostridia</taxon>
        <taxon>Lachnospirales</taxon>
        <taxon>Lachnospiraceae</taxon>
        <taxon>Eisenbergiella</taxon>
    </lineage>
</organism>
<name>A0A1E3UKR0_9FIRM</name>
<reference evidence="5 8" key="3">
    <citation type="submission" date="2016-08" db="EMBL/GenBank/DDBJ databases">
        <authorList>
            <person name="Seilhamer J.J."/>
        </authorList>
    </citation>
    <scope>NUCLEOTIDE SEQUENCE [LARGE SCALE GENOMIC DNA]</scope>
    <source>
        <strain evidence="5 8">NML150140-1</strain>
    </source>
</reference>
<dbReference type="EMBL" id="MEHA01000007">
    <property type="protein sequence ID" value="ODR52247.1"/>
    <property type="molecule type" value="Genomic_DNA"/>
</dbReference>
<dbReference type="RefSeq" id="WP_044971010.1">
    <property type="nucleotide sequence ID" value="NZ_BAABXS010000003.1"/>
</dbReference>
<evidence type="ECO:0000259" key="2">
    <source>
        <dbReference type="Pfam" id="PF04892"/>
    </source>
</evidence>
<evidence type="ECO:0000313" key="3">
    <source>
        <dbReference type="EMBL" id="ODM06318.1"/>
    </source>
</evidence>
<feature type="transmembrane region" description="Helical" evidence="1">
    <location>
        <begin position="144"/>
        <end position="161"/>
    </location>
</feature>
<dbReference type="PANTHER" id="PTHR36834">
    <property type="entry name" value="MEMBRANE PROTEIN-RELATED"/>
    <property type="match status" value="1"/>
</dbReference>
<evidence type="ECO:0000256" key="1">
    <source>
        <dbReference type="SAM" id="Phobius"/>
    </source>
</evidence>
<evidence type="ECO:0000313" key="7">
    <source>
        <dbReference type="Proteomes" id="UP000094067"/>
    </source>
</evidence>
<evidence type="ECO:0000313" key="5">
    <source>
        <dbReference type="EMBL" id="ODR52247.1"/>
    </source>
</evidence>
<feature type="domain" description="VanZ-like" evidence="2">
    <location>
        <begin position="26"/>
        <end position="161"/>
    </location>
</feature>